<protein>
    <submittedName>
        <fullName evidence="1">Uncharacterized protein</fullName>
    </submittedName>
</protein>
<keyword evidence="2" id="KW-1185">Reference proteome</keyword>
<evidence type="ECO:0000313" key="1">
    <source>
        <dbReference type="EMBL" id="MEJ8659665.1"/>
    </source>
</evidence>
<proteinExistence type="predicted"/>
<dbReference type="EMBL" id="JBBKAI010000002">
    <property type="protein sequence ID" value="MEJ8659665.1"/>
    <property type="molecule type" value="Genomic_DNA"/>
</dbReference>
<gene>
    <name evidence="1" type="ORF">WKI58_24600</name>
</gene>
<accession>A0ACC6QMA3</accession>
<comment type="caution">
    <text evidence="1">The sequence shown here is derived from an EMBL/GenBank/DDBJ whole genome shotgun (WGS) entry which is preliminary data.</text>
</comment>
<dbReference type="Proteomes" id="UP001375539">
    <property type="component" value="Unassembled WGS sequence"/>
</dbReference>
<reference evidence="1" key="1">
    <citation type="submission" date="2024-03" db="EMBL/GenBank/DDBJ databases">
        <title>Novel Streptomyces species of biotechnological and ecological value are a feature of Machair soil.</title>
        <authorList>
            <person name="Prole J.R."/>
            <person name="Goodfellow M."/>
            <person name="Allenby N."/>
            <person name="Ward A.C."/>
        </authorList>
    </citation>
    <scope>NUCLEOTIDE SEQUENCE</scope>
    <source>
        <strain evidence="1">MS1.AVA.4</strain>
    </source>
</reference>
<name>A0ACC6QMA3_9ACTN</name>
<organism evidence="1 2">
    <name type="scientific">Streptomyces pratisoli</name>
    <dbReference type="NCBI Taxonomy" id="3139917"/>
    <lineage>
        <taxon>Bacteria</taxon>
        <taxon>Bacillati</taxon>
        <taxon>Actinomycetota</taxon>
        <taxon>Actinomycetes</taxon>
        <taxon>Kitasatosporales</taxon>
        <taxon>Streptomycetaceae</taxon>
        <taxon>Streptomyces</taxon>
    </lineage>
</organism>
<evidence type="ECO:0000313" key="2">
    <source>
        <dbReference type="Proteomes" id="UP001375539"/>
    </source>
</evidence>
<sequence>MGSEGRRTVRRPQGEYVCSTCGQPVGSVIKRRKVLGVFVPEWDPGPCHNPDCARGSDAAPGAGREAGREREADGTKGTSEEPADGPAKGSPA</sequence>